<dbReference type="Proteomes" id="UP000295680">
    <property type="component" value="Unassembled WGS sequence"/>
</dbReference>
<organism evidence="3 4">
    <name type="scientific">Actinocrispum wychmicini</name>
    <dbReference type="NCBI Taxonomy" id="1213861"/>
    <lineage>
        <taxon>Bacteria</taxon>
        <taxon>Bacillati</taxon>
        <taxon>Actinomycetota</taxon>
        <taxon>Actinomycetes</taxon>
        <taxon>Pseudonocardiales</taxon>
        <taxon>Pseudonocardiaceae</taxon>
        <taxon>Actinocrispum</taxon>
    </lineage>
</organism>
<evidence type="ECO:0000256" key="1">
    <source>
        <dbReference type="SAM" id="SignalP"/>
    </source>
</evidence>
<feature type="signal peptide" evidence="1">
    <location>
        <begin position="1"/>
        <end position="23"/>
    </location>
</feature>
<feature type="domain" description="Rv2525c-like glycoside hydrolase-like" evidence="2">
    <location>
        <begin position="139"/>
        <end position="344"/>
    </location>
</feature>
<dbReference type="InterPro" id="IPR017853">
    <property type="entry name" value="GH"/>
</dbReference>
<evidence type="ECO:0000259" key="2">
    <source>
        <dbReference type="Pfam" id="PF08924"/>
    </source>
</evidence>
<comment type="caution">
    <text evidence="3">The sequence shown here is derived from an EMBL/GenBank/DDBJ whole genome shotgun (WGS) entry which is preliminary data.</text>
</comment>
<dbReference type="Pfam" id="PF08924">
    <property type="entry name" value="Rv2525c_GlyHyd-like"/>
    <property type="match status" value="1"/>
</dbReference>
<evidence type="ECO:0000313" key="3">
    <source>
        <dbReference type="EMBL" id="TCO64415.1"/>
    </source>
</evidence>
<accession>A0A4R2KD30</accession>
<dbReference type="EMBL" id="SLWS01000001">
    <property type="protein sequence ID" value="TCO64415.1"/>
    <property type="molecule type" value="Genomic_DNA"/>
</dbReference>
<name>A0A4R2KD30_9PSEU</name>
<protein>
    <submittedName>
        <fullName evidence="3">Uncharacterized protein DUF1906</fullName>
    </submittedName>
</protein>
<evidence type="ECO:0000313" key="4">
    <source>
        <dbReference type="Proteomes" id="UP000295680"/>
    </source>
</evidence>
<feature type="chain" id="PRO_5020703590" evidence="1">
    <location>
        <begin position="24"/>
        <end position="349"/>
    </location>
</feature>
<proteinExistence type="predicted"/>
<dbReference type="AlphaFoldDB" id="A0A4R2KD30"/>
<gene>
    <name evidence="3" type="ORF">EV192_101185</name>
</gene>
<keyword evidence="4" id="KW-1185">Reference proteome</keyword>
<dbReference type="InterPro" id="IPR015020">
    <property type="entry name" value="Rv2525c-like_Glyco_Hydro-like"/>
</dbReference>
<reference evidence="3 4" key="1">
    <citation type="submission" date="2019-03" db="EMBL/GenBank/DDBJ databases">
        <title>Genomic Encyclopedia of Type Strains, Phase IV (KMG-IV): sequencing the most valuable type-strain genomes for metagenomic binning, comparative biology and taxonomic classification.</title>
        <authorList>
            <person name="Goeker M."/>
        </authorList>
    </citation>
    <scope>NUCLEOTIDE SEQUENCE [LARGE SCALE GENOMIC DNA]</scope>
    <source>
        <strain evidence="3 4">DSM 45934</strain>
    </source>
</reference>
<dbReference type="RefSeq" id="WP_165960158.1">
    <property type="nucleotide sequence ID" value="NZ_SLWS01000001.1"/>
</dbReference>
<sequence length="349" mass="37839">MRAWIAGTGAVTLLAALVVPAEATEQTVDYRGYSLKVPVDWPVIDLTTRPTECVRFDRNAVYLGEPGADQRCPASVRQVTDAVLIEPDGTVTVTGEKYASLRTRIATTRAEPAHHTVQPGVYTGPGFDACSAPSQGTMDAWLGSPYRAIGVYIGGIHRACAQPNLTAGWVNTQARKGWHLIPIYVGRQATCTSFRYRVDPDQGVARDQGRDAANDAVDLAKPLGLAAGTVIYDDMEAYNTADGGCSAAVMSFFSGWSEQLRNRGYRPGVYSSAGAGITDLVRNFDNGGYNRPDHVWFAWWNNQANADGGRFLPDDRWAGQRIHQYQGGHDESYNGVGVNIDSNFLDITG</sequence>
<dbReference type="Gene3D" id="3.20.20.80">
    <property type="entry name" value="Glycosidases"/>
    <property type="match status" value="1"/>
</dbReference>
<keyword evidence="1" id="KW-0732">Signal</keyword>
<dbReference type="SUPFAM" id="SSF51445">
    <property type="entry name" value="(Trans)glycosidases"/>
    <property type="match status" value="1"/>
</dbReference>